<evidence type="ECO:0000256" key="5">
    <source>
        <dbReference type="ARBA" id="ARBA00022771"/>
    </source>
</evidence>
<keyword evidence="4" id="KW-0677">Repeat</keyword>
<dbReference type="GO" id="GO:0008270">
    <property type="term" value="F:zinc ion binding"/>
    <property type="evidence" value="ECO:0007669"/>
    <property type="project" value="UniProtKB-KW"/>
</dbReference>
<evidence type="ECO:0000259" key="11">
    <source>
        <dbReference type="PROSITE" id="PS51873"/>
    </source>
</evidence>
<dbReference type="GO" id="GO:0004842">
    <property type="term" value="F:ubiquitin-protein transferase activity"/>
    <property type="evidence" value="ECO:0007669"/>
    <property type="project" value="TreeGrafter"/>
</dbReference>
<dbReference type="AlphaFoldDB" id="A0A6J1TKJ9"/>
<evidence type="ECO:0000256" key="1">
    <source>
        <dbReference type="ARBA" id="ARBA00004906"/>
    </source>
</evidence>
<keyword evidence="2" id="KW-0808">Transferase</keyword>
<accession>A0A6J1TKJ9</accession>
<dbReference type="InterPro" id="IPR047557">
    <property type="entry name" value="Rcat_RBR_HOIL1"/>
</dbReference>
<dbReference type="InterPro" id="IPR001841">
    <property type="entry name" value="Znf_RING"/>
</dbReference>
<dbReference type="Proteomes" id="UP000504606">
    <property type="component" value="Unplaced"/>
</dbReference>
<proteinExistence type="predicted"/>
<dbReference type="InterPro" id="IPR013083">
    <property type="entry name" value="Znf_RING/FYVE/PHD"/>
</dbReference>
<dbReference type="FunFam" id="3.30.40.10:FF:000137">
    <property type="entry name" value="RanBP-type and C3HC4-type zinc finger-containing protein 1"/>
    <property type="match status" value="1"/>
</dbReference>
<dbReference type="PROSITE" id="PS51873">
    <property type="entry name" value="TRIAD"/>
    <property type="match status" value="1"/>
</dbReference>
<dbReference type="CDD" id="cd20358">
    <property type="entry name" value="Rcat_RBR_HOIL1"/>
    <property type="match status" value="1"/>
</dbReference>
<dbReference type="GeneID" id="113217547"/>
<dbReference type="SUPFAM" id="SSF57850">
    <property type="entry name" value="RING/U-box"/>
    <property type="match status" value="3"/>
</dbReference>
<evidence type="ECO:0000259" key="10">
    <source>
        <dbReference type="PROSITE" id="PS50089"/>
    </source>
</evidence>
<dbReference type="RefSeq" id="XP_026293282.2">
    <property type="nucleotide sequence ID" value="XM_026437497.2"/>
</dbReference>
<evidence type="ECO:0000256" key="3">
    <source>
        <dbReference type="ARBA" id="ARBA00022723"/>
    </source>
</evidence>
<feature type="compositionally biased region" description="Acidic residues" evidence="9">
    <location>
        <begin position="152"/>
        <end position="169"/>
    </location>
</feature>
<reference evidence="13" key="1">
    <citation type="journal article" date="2018" name="Proc. Natl. Acad. Sci. U.S.A.">
        <title>Phylogenomics and the evolution of hemipteroid insects.</title>
        <authorList>
            <person name="Johnson K.P."/>
            <person name="Dietrich C.H."/>
            <person name="Friedrich F."/>
            <person name="Beutel R.G."/>
            <person name="Wipfler B."/>
            <person name="Peters R.S."/>
            <person name="Allen J.M."/>
            <person name="Petersen M."/>
            <person name="Donath A."/>
            <person name="Walden K.K."/>
            <person name="Kozlov A.M."/>
            <person name="Podsiadlowski L."/>
            <person name="Mayer C."/>
            <person name="Meusemann K."/>
            <person name="Vasilikopoulos A."/>
            <person name="Waterhouse R.M."/>
            <person name="Cameron S.L."/>
            <person name="Weirauch C."/>
            <person name="Swanson D.R."/>
            <person name="Percy D.M."/>
            <person name="Hardy N.B."/>
            <person name="Terry I."/>
            <person name="Liu S."/>
            <person name="Zhou X."/>
            <person name="Misof B."/>
            <person name="Robertson H.M."/>
            <person name="Yoshizawa K."/>
        </authorList>
    </citation>
    <scope>NUCLEOTIDE SEQUENCE</scope>
    <source>
        <tissue evidence="13">Whole organism</tissue>
    </source>
</reference>
<reference evidence="13" key="2">
    <citation type="submission" date="2025-08" db="UniProtKB">
        <authorList>
            <consortium name="RefSeq"/>
        </authorList>
    </citation>
    <scope>IDENTIFICATION</scope>
    <source>
        <tissue evidence="13">Whole organism</tissue>
    </source>
</reference>
<evidence type="ECO:0000256" key="2">
    <source>
        <dbReference type="ARBA" id="ARBA00022679"/>
    </source>
</evidence>
<dbReference type="GO" id="GO:0043130">
    <property type="term" value="F:ubiquitin binding"/>
    <property type="evidence" value="ECO:0007669"/>
    <property type="project" value="TreeGrafter"/>
</dbReference>
<keyword evidence="5 8" id="KW-0863">Zinc-finger</keyword>
<sequence>MLEVVRRTLKLQGSVASNLMSLLPNVADTFQRVLETATMREEELQRTLTHAQSVLESSGNQAAWEAATQSLKRTALQCDQELPQLTRLLGILEFQGQCRQMEVEFKDGEEMKGFCAWNDDGIFFKPETEVSRALRLITFILASLGYLQFQDEENDNEAPEPESNGESDSDAAAGGFGHEEASGWRVTRQAHRSTTSRRCRVDKENYELLKTLDDQDAVASMHPFECPVCLQDYQAGEGLVLKGCLHVFCRDCLKNTVEHSTDASIKCPFQDDQYSCESIITQREIRTLVPERVFDQYLERSVRQAESGMDNTFHCKTLDCTGWCQFEPGVNQFFCPVCNRENCLQCQVIHEPEDCAGYQERIRQAAATDAEARATRDALDALLAAGEAMRCPGCTVVIMKRSGCDALVCAQCKLEICWATKQARWGPNGRGDTSGGCRCNVNNRRCHPKCSNCH</sequence>
<dbReference type="GO" id="GO:0071797">
    <property type="term" value="C:LUBAC complex"/>
    <property type="evidence" value="ECO:0007669"/>
    <property type="project" value="TreeGrafter"/>
</dbReference>
<dbReference type="GO" id="GO:0043161">
    <property type="term" value="P:proteasome-mediated ubiquitin-dependent protein catabolic process"/>
    <property type="evidence" value="ECO:0007669"/>
    <property type="project" value="TreeGrafter"/>
</dbReference>
<feature type="region of interest" description="Disordered" evidence="9">
    <location>
        <begin position="152"/>
        <end position="174"/>
    </location>
</feature>
<dbReference type="InterPro" id="IPR017907">
    <property type="entry name" value="Znf_RING_CS"/>
</dbReference>
<evidence type="ECO:0000256" key="9">
    <source>
        <dbReference type="SAM" id="MobiDB-lite"/>
    </source>
</evidence>
<organism evidence="12 13">
    <name type="scientific">Frankliniella occidentalis</name>
    <name type="common">Western flower thrips</name>
    <name type="synonym">Euthrips occidentalis</name>
    <dbReference type="NCBI Taxonomy" id="133901"/>
    <lineage>
        <taxon>Eukaryota</taxon>
        <taxon>Metazoa</taxon>
        <taxon>Ecdysozoa</taxon>
        <taxon>Arthropoda</taxon>
        <taxon>Hexapoda</taxon>
        <taxon>Insecta</taxon>
        <taxon>Pterygota</taxon>
        <taxon>Neoptera</taxon>
        <taxon>Paraneoptera</taxon>
        <taxon>Thysanoptera</taxon>
        <taxon>Terebrantia</taxon>
        <taxon>Thripoidea</taxon>
        <taxon>Thripidae</taxon>
        <taxon>Frankliniella</taxon>
    </lineage>
</organism>
<protein>
    <submittedName>
        <fullName evidence="13">RanBP-type and C3HC4-type zinc finger-containing protein 1-like</fullName>
    </submittedName>
</protein>
<evidence type="ECO:0000313" key="13">
    <source>
        <dbReference type="RefSeq" id="XP_026293282.2"/>
    </source>
</evidence>
<dbReference type="Gene3D" id="3.30.40.10">
    <property type="entry name" value="Zinc/RING finger domain, C3HC4 (zinc finger)"/>
    <property type="match status" value="1"/>
</dbReference>
<dbReference type="PROSITE" id="PS50089">
    <property type="entry name" value="ZF_RING_2"/>
    <property type="match status" value="1"/>
</dbReference>
<keyword evidence="12" id="KW-1185">Reference proteome</keyword>
<dbReference type="InterPro" id="IPR044066">
    <property type="entry name" value="TRIAD_supradom"/>
</dbReference>
<dbReference type="PROSITE" id="PS00518">
    <property type="entry name" value="ZF_RING_1"/>
    <property type="match status" value="1"/>
</dbReference>
<evidence type="ECO:0000313" key="12">
    <source>
        <dbReference type="Proteomes" id="UP000504606"/>
    </source>
</evidence>
<dbReference type="InterPro" id="IPR047559">
    <property type="entry name" value="HOIL1_RBR_mRING-HC-C3HC3D"/>
</dbReference>
<evidence type="ECO:0000256" key="7">
    <source>
        <dbReference type="ARBA" id="ARBA00022833"/>
    </source>
</evidence>
<keyword evidence="6" id="KW-0833">Ubl conjugation pathway</keyword>
<dbReference type="Pfam" id="PF13639">
    <property type="entry name" value="zf-RING_2"/>
    <property type="match status" value="1"/>
</dbReference>
<evidence type="ECO:0000256" key="4">
    <source>
        <dbReference type="ARBA" id="ARBA00022737"/>
    </source>
</evidence>
<comment type="pathway">
    <text evidence="1">Protein modification; protein ubiquitination.</text>
</comment>
<dbReference type="Gene3D" id="1.20.120.1750">
    <property type="match status" value="1"/>
</dbReference>
<name>A0A6J1TKJ9_FRAOC</name>
<dbReference type="PANTHER" id="PTHR22770">
    <property type="entry name" value="UBIQUITIN CONJUGATING ENZYME 7 INTERACTING PROTEIN-RELATED"/>
    <property type="match status" value="1"/>
</dbReference>
<evidence type="ECO:0000256" key="8">
    <source>
        <dbReference type="PROSITE-ProRule" id="PRU00175"/>
    </source>
</evidence>
<dbReference type="GO" id="GO:0097039">
    <property type="term" value="P:protein linear polyubiquitination"/>
    <property type="evidence" value="ECO:0007669"/>
    <property type="project" value="TreeGrafter"/>
</dbReference>
<dbReference type="InterPro" id="IPR051628">
    <property type="entry name" value="LUBAC_E3_Ligases"/>
</dbReference>
<dbReference type="SMART" id="SM00184">
    <property type="entry name" value="RING"/>
    <property type="match status" value="1"/>
</dbReference>
<keyword evidence="7" id="KW-0862">Zinc</keyword>
<dbReference type="KEGG" id="foc:113217547"/>
<feature type="domain" description="RING-type" evidence="10">
    <location>
        <begin position="226"/>
        <end position="268"/>
    </location>
</feature>
<keyword evidence="3" id="KW-0479">Metal-binding</keyword>
<dbReference type="PANTHER" id="PTHR22770:SF13">
    <property type="entry name" value="RING-TYPE DOMAIN-CONTAINING PROTEIN"/>
    <property type="match status" value="1"/>
</dbReference>
<dbReference type="OrthoDB" id="261960at2759"/>
<dbReference type="CDD" id="cd16633">
    <property type="entry name" value="mRING-HC-C3HC3D_RBR_HOIL1"/>
    <property type="match status" value="1"/>
</dbReference>
<feature type="domain" description="RING-type" evidence="11">
    <location>
        <begin position="222"/>
        <end position="450"/>
    </location>
</feature>
<gene>
    <name evidence="13" type="primary">LOC113217547</name>
</gene>
<evidence type="ECO:0000256" key="6">
    <source>
        <dbReference type="ARBA" id="ARBA00022786"/>
    </source>
</evidence>